<organism evidence="2 3">
    <name type="scientific">Chryseobacterium endophyticum</name>
    <dbReference type="NCBI Taxonomy" id="1854762"/>
    <lineage>
        <taxon>Bacteria</taxon>
        <taxon>Pseudomonadati</taxon>
        <taxon>Bacteroidota</taxon>
        <taxon>Flavobacteriia</taxon>
        <taxon>Flavobacteriales</taxon>
        <taxon>Weeksellaceae</taxon>
        <taxon>Chryseobacterium group</taxon>
        <taxon>Chryseobacterium</taxon>
    </lineage>
</organism>
<name>A0AAU6WUK4_9FLAO</name>
<gene>
    <name evidence="2" type="ORF">AAFP95_08895</name>
</gene>
<sequence>MLHPKFQIRILCLPLILLPLQSQAQLKELWNKAKEKTEKTVDQLITKKNSQRVEEIRVSENFITGNIPVFSEDFSAYKAGSSISSIKSNGLAAVSILKGYPGKWMPLEDKATYKLSKALSYPDHFTVTFDLLATGDQIKDIAPLSFGFAPDNSTKEYMGISGTYVELQYYDSNMVNTGSKNPEKYANHTFDLEPYLNKILHISLEVEGERMTVYLGNRKLADGIFFAPSAAKNFYLSAPWEYHNGAKVFLGNIKISGFGK</sequence>
<keyword evidence="1" id="KW-0732">Signal</keyword>
<evidence type="ECO:0000313" key="3">
    <source>
        <dbReference type="Proteomes" id="UP001463665"/>
    </source>
</evidence>
<dbReference type="Proteomes" id="UP001463665">
    <property type="component" value="Chromosome"/>
</dbReference>
<accession>A0AAU6WUK4</accession>
<dbReference type="AlphaFoldDB" id="A0AAU6WUK4"/>
<dbReference type="RefSeq" id="WP_294199527.1">
    <property type="nucleotide sequence ID" value="NZ_CP154834.1"/>
</dbReference>
<feature type="chain" id="PRO_5043403020" evidence="1">
    <location>
        <begin position="25"/>
        <end position="260"/>
    </location>
</feature>
<feature type="signal peptide" evidence="1">
    <location>
        <begin position="1"/>
        <end position="24"/>
    </location>
</feature>
<evidence type="ECO:0000256" key="1">
    <source>
        <dbReference type="SAM" id="SignalP"/>
    </source>
</evidence>
<dbReference type="EMBL" id="CP154834">
    <property type="protein sequence ID" value="XAO75933.1"/>
    <property type="molecule type" value="Genomic_DNA"/>
</dbReference>
<proteinExistence type="predicted"/>
<keyword evidence="3" id="KW-1185">Reference proteome</keyword>
<protein>
    <submittedName>
        <fullName evidence="2">Uncharacterized protein</fullName>
    </submittedName>
</protein>
<evidence type="ECO:0000313" key="2">
    <source>
        <dbReference type="EMBL" id="XAO75933.1"/>
    </source>
</evidence>
<reference evidence="2 3" key="1">
    <citation type="submission" date="2024-04" db="EMBL/GenBank/DDBJ databases">
        <title>Genome sequencing and assembly of rice foliar adapted Chryseobacterium endophyticum OsEnb-ALM-A6.</title>
        <authorList>
            <person name="Kumar S."/>
            <person name="Javed M."/>
            <person name="Chouhan V."/>
            <person name="Charishma K."/>
            <person name="Patel A."/>
            <person name="Kumar M."/>
            <person name="Sahu K.P."/>
            <person name="Kumar A."/>
        </authorList>
    </citation>
    <scope>NUCLEOTIDE SEQUENCE [LARGE SCALE GENOMIC DNA]</scope>
    <source>
        <strain evidence="2 3">OsEnb-ALM-A6</strain>
    </source>
</reference>